<dbReference type="InterPro" id="IPR013783">
    <property type="entry name" value="Ig-like_fold"/>
</dbReference>
<evidence type="ECO:0000259" key="2">
    <source>
        <dbReference type="Pfam" id="PF01471"/>
    </source>
</evidence>
<dbReference type="PANTHER" id="PTHR41533:SF1">
    <property type="entry name" value="L,D-TRANSPEPTIDASE YCBB-RELATED"/>
    <property type="match status" value="1"/>
</dbReference>
<dbReference type="STRING" id="1618671.UY67_C0015G0015"/>
<dbReference type="InterPro" id="IPR052905">
    <property type="entry name" value="LD-transpeptidase_YkuD-like"/>
</dbReference>
<dbReference type="SUPFAM" id="SSF47090">
    <property type="entry name" value="PGBD-like"/>
    <property type="match status" value="2"/>
</dbReference>
<evidence type="ECO:0000313" key="3">
    <source>
        <dbReference type="EMBL" id="KKW23871.1"/>
    </source>
</evidence>
<protein>
    <submittedName>
        <fullName evidence="3">Cell wall-binding protein</fullName>
    </submittedName>
</protein>
<dbReference type="GO" id="GO:0016020">
    <property type="term" value="C:membrane"/>
    <property type="evidence" value="ECO:0007669"/>
    <property type="project" value="InterPro"/>
</dbReference>
<evidence type="ECO:0000256" key="1">
    <source>
        <dbReference type="SAM" id="SignalP"/>
    </source>
</evidence>
<accession>A0A0G1WYP3</accession>
<dbReference type="GO" id="GO:0005509">
    <property type="term" value="F:calcium ion binding"/>
    <property type="evidence" value="ECO:0007669"/>
    <property type="project" value="InterPro"/>
</dbReference>
<dbReference type="Proteomes" id="UP000034273">
    <property type="component" value="Unassembled WGS sequence"/>
</dbReference>
<name>A0A0G1WYP3_9BACT</name>
<dbReference type="InterPro" id="IPR036365">
    <property type="entry name" value="PGBD-like_sf"/>
</dbReference>
<feature type="chain" id="PRO_5002540668" evidence="1">
    <location>
        <begin position="25"/>
        <end position="530"/>
    </location>
</feature>
<dbReference type="Pfam" id="PF01471">
    <property type="entry name" value="PG_binding_1"/>
    <property type="match status" value="2"/>
</dbReference>
<comment type="caution">
    <text evidence="3">The sequence shown here is derived from an EMBL/GenBank/DDBJ whole genome shotgun (WGS) entry which is preliminary data.</text>
</comment>
<dbReference type="Pfam" id="PF05345">
    <property type="entry name" value="He_PIG"/>
    <property type="match status" value="1"/>
</dbReference>
<reference evidence="3 4" key="1">
    <citation type="journal article" date="2015" name="Nature">
        <title>rRNA introns, odd ribosomes, and small enigmatic genomes across a large radiation of phyla.</title>
        <authorList>
            <person name="Brown C.T."/>
            <person name="Hug L.A."/>
            <person name="Thomas B.C."/>
            <person name="Sharon I."/>
            <person name="Castelle C.J."/>
            <person name="Singh A."/>
            <person name="Wilkins M.J."/>
            <person name="Williams K.H."/>
            <person name="Banfield J.F."/>
        </authorList>
    </citation>
    <scope>NUCLEOTIDE SEQUENCE [LARGE SCALE GENOMIC DNA]</scope>
</reference>
<organism evidence="3 4">
    <name type="scientific">Candidatus Kaiserbacteria bacterium GW2011_GWA2_52_12</name>
    <dbReference type="NCBI Taxonomy" id="1618671"/>
    <lineage>
        <taxon>Bacteria</taxon>
        <taxon>Candidatus Kaiseribacteriota</taxon>
    </lineage>
</organism>
<feature type="domain" description="Peptidoglycan binding-like" evidence="2">
    <location>
        <begin position="472"/>
        <end position="527"/>
    </location>
</feature>
<dbReference type="PANTHER" id="PTHR41533">
    <property type="entry name" value="L,D-TRANSPEPTIDASE HI_1667-RELATED"/>
    <property type="match status" value="1"/>
</dbReference>
<dbReference type="InterPro" id="IPR015919">
    <property type="entry name" value="Cadherin-like_sf"/>
</dbReference>
<keyword evidence="1" id="KW-0732">Signal</keyword>
<feature type="signal peptide" evidence="1">
    <location>
        <begin position="1"/>
        <end position="24"/>
    </location>
</feature>
<feature type="domain" description="Peptidoglycan binding-like" evidence="2">
    <location>
        <begin position="377"/>
        <end position="432"/>
    </location>
</feature>
<dbReference type="Gene3D" id="1.10.101.10">
    <property type="entry name" value="PGBD-like superfamily/PGBD"/>
    <property type="match status" value="2"/>
</dbReference>
<sequence>MKYRTCVATAVSGLIILSASFAFADTPSISIQSLTPGSTIFAKNTIEFSIAASGFSPQSYQVSDPFSGTTISETNLNSAGKFSWTPFASDVGTHTLTITANDVSGTRATVAQTVTVAPPPSISIGSVSPGNTVMPGTKYSFVVTPTGFTDPKYSVSDSAASSASLVAINSSGNFSWTPDMSDKGEHTITVYAYDSLGHSNSASVNVQVGQGARLAISSVFPGTNVSPGQAVSFTVSPINYAPSAFSVIDNFAGTTISNNNINTVGAFSWTPMPGDVGTHVITITGIVGAWGQSASTSQTIIVLGPGGVPVSPTVLGASTAAASTGSSAASMSALQAQIADLNAKIAAAKTNTATTVSSTPVVAGATFHTHLYRGMDGEEVTALQTTLLREGFFSGEANGHFGPLTEAAVKKFQGAHGLDQLGVVGPATRLALNSLSQGTVAGASTLGHSLTGEATALSGYVFENFIGWGDHGTDVTELQKRLTALGFFSEEPTGYFGAVTEAAVKKFQTAHSIDARGYVGPGTRAALNQQ</sequence>
<dbReference type="AlphaFoldDB" id="A0A0G1WYP3"/>
<dbReference type="InterPro" id="IPR002477">
    <property type="entry name" value="Peptidoglycan-bd-like"/>
</dbReference>
<gene>
    <name evidence="3" type="ORF">UY67_C0015G0015</name>
</gene>
<dbReference type="InterPro" id="IPR036366">
    <property type="entry name" value="PGBDSf"/>
</dbReference>
<evidence type="ECO:0000313" key="4">
    <source>
        <dbReference type="Proteomes" id="UP000034273"/>
    </source>
</evidence>
<dbReference type="EMBL" id="LCQW01000015">
    <property type="protein sequence ID" value="KKW23871.1"/>
    <property type="molecule type" value="Genomic_DNA"/>
</dbReference>
<proteinExistence type="predicted"/>
<dbReference type="Gene3D" id="2.60.40.10">
    <property type="entry name" value="Immunoglobulins"/>
    <property type="match status" value="2"/>
</dbReference>
<dbReference type="SUPFAM" id="SSF49313">
    <property type="entry name" value="Cadherin-like"/>
    <property type="match status" value="2"/>
</dbReference>